<evidence type="ECO:0000313" key="9">
    <source>
        <dbReference type="EMBL" id="OEF94492.1"/>
    </source>
</evidence>
<evidence type="ECO:0000256" key="3">
    <source>
        <dbReference type="ARBA" id="ARBA00022679"/>
    </source>
</evidence>
<dbReference type="InterPro" id="IPR046820">
    <property type="entry name" value="MmeI_TRD"/>
</dbReference>
<evidence type="ECO:0000259" key="5">
    <source>
        <dbReference type="Pfam" id="PF20465"/>
    </source>
</evidence>
<dbReference type="InterPro" id="IPR046818">
    <property type="entry name" value="MmeI_C"/>
</dbReference>
<keyword evidence="3" id="KW-0808">Transferase</keyword>
<dbReference type="SUPFAM" id="SSF53335">
    <property type="entry name" value="S-adenosyl-L-methionine-dependent methyltransferases"/>
    <property type="match status" value="1"/>
</dbReference>
<feature type="domain" description="MmeI-like DNA-methyltransferase" evidence="8">
    <location>
        <begin position="353"/>
        <end position="486"/>
    </location>
</feature>
<keyword evidence="2" id="KW-0489">Methyltransferase</keyword>
<dbReference type="Pfam" id="PF20466">
    <property type="entry name" value="MmeI_TRD"/>
    <property type="match status" value="1"/>
</dbReference>
<dbReference type="Pfam" id="PF20473">
    <property type="entry name" value="MmeI_Mtase"/>
    <property type="match status" value="2"/>
</dbReference>
<evidence type="ECO:0000256" key="4">
    <source>
        <dbReference type="ARBA" id="ARBA00047942"/>
    </source>
</evidence>
<gene>
    <name evidence="9" type="ORF">A142_17010</name>
</gene>
<evidence type="ECO:0000313" key="10">
    <source>
        <dbReference type="Proteomes" id="UP000094802"/>
    </source>
</evidence>
<dbReference type="InterPro" id="IPR050953">
    <property type="entry name" value="N4_N6_ade-DNA_methylase"/>
</dbReference>
<sequence length="888" mass="101433">MLKGDKTAFRKEGWGFILSKISFKQVHDNLSKLAISYNEFTFLEEFLNAFGGSKRRISGALIRSKDELYSRTTFHIKRVEPSALYSSLDAEISRLSRANKSDKQHMFVAFTDMETLVAYNLDTEDTISVELRYLASATEFFLPLAKISPPVIPEAYIAEYGVIQSVARIYDVIRVDNPLANDSELSSFMCRLIFCLYAEDLGLFEDDLFLTEIQNSREDGSDLASILRAFFITLDLHPDSRPVNRYSHLPYVNGGLFKGNAFSPVISGELRRHIIGLAELDWEHLNPRIFGNMFPLIMNIEERFDFSKRIESEDSIKRIINPMIIEELRNEFTRIKALDLDDDAVEIRLKSYGRLLARLANVRVVDLNCGSGILPLAYNDLREIEFDVLSEIKSHRGSAYIEGYKSLIDLNNFCGVQDDPVVHQMAKLSIWLTDFNMNIKFNKELGVPYHLFPLQALPNIVNDDAMAMSSWEQFSDKKLETYIIVNLINEHIDDVYDWIQRGADEISGHHMEFAFSASDTVCQGNSVNTMWVDALDGEVEIRFACQSFNWDGMRNAVVVGLSEDRSKDKFIVSSEGTHKVSSINAYLFESSAFGVEKEKTPQFSLPPLVEGCKRDCSYNMILSLKDKNDLIKKHPESKTYIKQYLTSKNLYGEDIEYCVLMNDIADTKSGLGMRLILDSDMGPSEVKQFVDNPSYQNAPSIVIPKSFSTVFNHIPLIAVGSETVSNASNYVLYNPERWMFALLSSRMHQEWVKNVGAQSDKFIGYSHERCYNTFPVPELTDGHKSTLGLFANNIIRARSMSVESLDIMYHPESMHCELKQAHAELDDYIDNLYLRVTDRKRRITANLDRVSILFKMISMHQEGKKLRAQEVFDNVTQELTEMAQLLRV</sequence>
<name>A0A1E5FVG7_VIBSP</name>
<comment type="catalytic activity">
    <reaction evidence="4">
        <text>a 2'-deoxyadenosine in DNA + S-adenosyl-L-methionine = an N(6)-methyl-2'-deoxyadenosine in DNA + S-adenosyl-L-homocysteine + H(+)</text>
        <dbReference type="Rhea" id="RHEA:15197"/>
        <dbReference type="Rhea" id="RHEA-COMP:12418"/>
        <dbReference type="Rhea" id="RHEA-COMP:12419"/>
        <dbReference type="ChEBI" id="CHEBI:15378"/>
        <dbReference type="ChEBI" id="CHEBI:57856"/>
        <dbReference type="ChEBI" id="CHEBI:59789"/>
        <dbReference type="ChEBI" id="CHEBI:90615"/>
        <dbReference type="ChEBI" id="CHEBI:90616"/>
        <dbReference type="EC" id="2.1.1.72"/>
    </reaction>
</comment>
<dbReference type="PANTHER" id="PTHR33841">
    <property type="entry name" value="DNA METHYLTRANSFERASE YEEA-RELATED"/>
    <property type="match status" value="1"/>
</dbReference>
<reference evidence="9 10" key="1">
    <citation type="journal article" date="2012" name="Science">
        <title>Ecological populations of bacteria act as socially cohesive units of antibiotic production and resistance.</title>
        <authorList>
            <person name="Cordero O.X."/>
            <person name="Wildschutte H."/>
            <person name="Kirkup B."/>
            <person name="Proehl S."/>
            <person name="Ngo L."/>
            <person name="Hussain F."/>
            <person name="Le Roux F."/>
            <person name="Mincer T."/>
            <person name="Polz M.F."/>
        </authorList>
    </citation>
    <scope>NUCLEOTIDE SEQUENCE [LARGE SCALE GENOMIC DNA]</scope>
    <source>
        <strain evidence="9 10">12E03</strain>
    </source>
</reference>
<protein>
    <recommendedName>
        <fullName evidence="1">site-specific DNA-methyltransferase (adenine-specific)</fullName>
        <ecNumber evidence="1">2.1.1.72</ecNumber>
    </recommendedName>
</protein>
<dbReference type="EMBL" id="AJZD02000055">
    <property type="protein sequence ID" value="OEF94492.1"/>
    <property type="molecule type" value="Genomic_DNA"/>
</dbReference>
<evidence type="ECO:0000259" key="8">
    <source>
        <dbReference type="Pfam" id="PF20473"/>
    </source>
</evidence>
<comment type="caution">
    <text evidence="9">The sequence shown here is derived from an EMBL/GenBank/DDBJ whole genome shotgun (WGS) entry which is preliminary data.</text>
</comment>
<proteinExistence type="predicted"/>
<evidence type="ECO:0000256" key="2">
    <source>
        <dbReference type="ARBA" id="ARBA00022603"/>
    </source>
</evidence>
<dbReference type="Proteomes" id="UP000094802">
    <property type="component" value="Unassembled WGS sequence"/>
</dbReference>
<dbReference type="InterPro" id="IPR046816">
    <property type="entry name" value="MmeI_Mtase"/>
</dbReference>
<dbReference type="GO" id="GO:0032259">
    <property type="term" value="P:methylation"/>
    <property type="evidence" value="ECO:0007669"/>
    <property type="project" value="UniProtKB-KW"/>
</dbReference>
<dbReference type="OrthoDB" id="9782445at2"/>
<evidence type="ECO:0000259" key="6">
    <source>
        <dbReference type="Pfam" id="PF20466"/>
    </source>
</evidence>
<feature type="domain" description="MmeI-like DNA-methyltransferase" evidence="8">
    <location>
        <begin position="490"/>
        <end position="562"/>
    </location>
</feature>
<dbReference type="InterPro" id="IPR046819">
    <property type="entry name" value="MmeI_hel"/>
</dbReference>
<accession>A0A1E5FVG7</accession>
<dbReference type="RefSeq" id="WP_019823156.1">
    <property type="nucleotide sequence ID" value="NZ_AJZD02000055.1"/>
</dbReference>
<dbReference type="AlphaFoldDB" id="A0A1E5FVG7"/>
<feature type="domain" description="MmeI-like target recognition" evidence="6">
    <location>
        <begin position="688"/>
        <end position="779"/>
    </location>
</feature>
<dbReference type="Pfam" id="PF20465">
    <property type="entry name" value="MmeI_hel"/>
    <property type="match status" value="1"/>
</dbReference>
<dbReference type="InterPro" id="IPR029063">
    <property type="entry name" value="SAM-dependent_MTases_sf"/>
</dbReference>
<dbReference type="PANTHER" id="PTHR33841:SF1">
    <property type="entry name" value="DNA METHYLTRANSFERASE A"/>
    <property type="match status" value="1"/>
</dbReference>
<feature type="domain" description="MmeI-like C-terminal" evidence="7">
    <location>
        <begin position="784"/>
        <end position="856"/>
    </location>
</feature>
<evidence type="ECO:0000259" key="7">
    <source>
        <dbReference type="Pfam" id="PF20467"/>
    </source>
</evidence>
<dbReference type="GO" id="GO:0009007">
    <property type="term" value="F:site-specific DNA-methyltransferase (adenine-specific) activity"/>
    <property type="evidence" value="ECO:0007669"/>
    <property type="project" value="UniProtKB-EC"/>
</dbReference>
<evidence type="ECO:0000256" key="1">
    <source>
        <dbReference type="ARBA" id="ARBA00011900"/>
    </source>
</evidence>
<organism evidence="9 10">
    <name type="scientific">Vibrio splendidus 12E03</name>
    <dbReference type="NCBI Taxonomy" id="1191305"/>
    <lineage>
        <taxon>Bacteria</taxon>
        <taxon>Pseudomonadati</taxon>
        <taxon>Pseudomonadota</taxon>
        <taxon>Gammaproteobacteria</taxon>
        <taxon>Vibrionales</taxon>
        <taxon>Vibrionaceae</taxon>
        <taxon>Vibrio</taxon>
    </lineage>
</organism>
<feature type="domain" description="MmeI-like helicase spacer" evidence="5">
    <location>
        <begin position="184"/>
        <end position="257"/>
    </location>
</feature>
<dbReference type="Pfam" id="PF20467">
    <property type="entry name" value="MmeI_C"/>
    <property type="match status" value="1"/>
</dbReference>
<dbReference type="EC" id="2.1.1.72" evidence="1"/>